<feature type="region of interest" description="Disordered" evidence="8">
    <location>
        <begin position="184"/>
        <end position="234"/>
    </location>
</feature>
<dbReference type="InterPro" id="IPR001841">
    <property type="entry name" value="Znf_RING"/>
</dbReference>
<dbReference type="AlphaFoldDB" id="A0A103XFN9"/>
<dbReference type="Proteomes" id="UP000243975">
    <property type="component" value="Unassembled WGS sequence"/>
</dbReference>
<dbReference type="Gramene" id="KVH89885">
    <property type="protein sequence ID" value="KVH89885"/>
    <property type="gene ID" value="Ccrd_008116"/>
</dbReference>
<evidence type="ECO:0000256" key="4">
    <source>
        <dbReference type="ARBA" id="ARBA00022723"/>
    </source>
</evidence>
<keyword evidence="4" id="KW-0479">Metal-binding</keyword>
<evidence type="ECO:0000256" key="8">
    <source>
        <dbReference type="SAM" id="MobiDB-lite"/>
    </source>
</evidence>
<protein>
    <recommendedName>
        <fullName evidence="2">RING-type E3 ubiquitin transferase</fullName>
        <ecNumber evidence="2">2.3.2.27</ecNumber>
    </recommendedName>
</protein>
<dbReference type="EMBL" id="LEKV01005127">
    <property type="protein sequence ID" value="KVH89885.1"/>
    <property type="molecule type" value="Genomic_DNA"/>
</dbReference>
<dbReference type="EC" id="2.3.2.27" evidence="2"/>
<keyword evidence="7" id="KW-0862">Zinc</keyword>
<reference evidence="10 11" key="1">
    <citation type="journal article" date="2016" name="Sci. Rep.">
        <title>The genome sequence of the outbreeding globe artichoke constructed de novo incorporating a phase-aware low-pass sequencing strategy of F1 progeny.</title>
        <authorList>
            <person name="Scaglione D."/>
            <person name="Reyes-Chin-Wo S."/>
            <person name="Acquadro A."/>
            <person name="Froenicke L."/>
            <person name="Portis E."/>
            <person name="Beitel C."/>
            <person name="Tirone M."/>
            <person name="Mauro R."/>
            <person name="Lo Monaco A."/>
            <person name="Mauromicale G."/>
            <person name="Faccioli P."/>
            <person name="Cattivelli L."/>
            <person name="Rieseberg L."/>
            <person name="Michelmore R."/>
            <person name="Lanteri S."/>
        </authorList>
    </citation>
    <scope>NUCLEOTIDE SEQUENCE [LARGE SCALE GENOMIC DNA]</scope>
    <source>
        <strain evidence="10">2C</strain>
    </source>
</reference>
<evidence type="ECO:0000256" key="7">
    <source>
        <dbReference type="ARBA" id="ARBA00022833"/>
    </source>
</evidence>
<dbReference type="PANTHER" id="PTHR22937:SF136">
    <property type="entry name" value="RING-TYPE E3 UBIQUITIN TRANSFERASE"/>
    <property type="match status" value="1"/>
</dbReference>
<dbReference type="OMA" id="SHVGNDQ"/>
<feature type="domain" description="RING-type" evidence="9">
    <location>
        <begin position="345"/>
        <end position="381"/>
    </location>
</feature>
<evidence type="ECO:0000256" key="6">
    <source>
        <dbReference type="ARBA" id="ARBA00022786"/>
    </source>
</evidence>
<feature type="region of interest" description="Disordered" evidence="8">
    <location>
        <begin position="54"/>
        <end position="146"/>
    </location>
</feature>
<dbReference type="InterPro" id="IPR013083">
    <property type="entry name" value="Znf_RING/FYVE/PHD"/>
</dbReference>
<evidence type="ECO:0000256" key="3">
    <source>
        <dbReference type="ARBA" id="ARBA00022679"/>
    </source>
</evidence>
<proteinExistence type="predicted"/>
<dbReference type="SUPFAM" id="SSF57850">
    <property type="entry name" value="RING/U-box"/>
    <property type="match status" value="1"/>
</dbReference>
<dbReference type="Gene3D" id="3.30.40.10">
    <property type="entry name" value="Zinc/RING finger domain, C3HC4 (zinc finger)"/>
    <property type="match status" value="1"/>
</dbReference>
<name>A0A103XFN9_CYNCS</name>
<evidence type="ECO:0000313" key="11">
    <source>
        <dbReference type="Proteomes" id="UP000243975"/>
    </source>
</evidence>
<keyword evidence="5" id="KW-0863">Zinc-finger</keyword>
<accession>A0A103XFN9</accession>
<feature type="compositionally biased region" description="Low complexity" evidence="8">
    <location>
        <begin position="200"/>
        <end position="212"/>
    </location>
</feature>
<gene>
    <name evidence="10" type="ORF">Ccrd_008116</name>
</gene>
<comment type="caution">
    <text evidence="10">The sequence shown here is derived from an EMBL/GenBank/DDBJ whole genome shotgun (WGS) entry which is preliminary data.</text>
</comment>
<dbReference type="Pfam" id="PF13639">
    <property type="entry name" value="zf-RING_2"/>
    <property type="match status" value="1"/>
</dbReference>
<keyword evidence="11" id="KW-1185">Reference proteome</keyword>
<feature type="compositionally biased region" description="Low complexity" evidence="8">
    <location>
        <begin position="95"/>
        <end position="109"/>
    </location>
</feature>
<feature type="compositionally biased region" description="Polar residues" evidence="8">
    <location>
        <begin position="55"/>
        <end position="70"/>
    </location>
</feature>
<evidence type="ECO:0000256" key="5">
    <source>
        <dbReference type="ARBA" id="ARBA00022771"/>
    </source>
</evidence>
<evidence type="ECO:0000259" key="9">
    <source>
        <dbReference type="Pfam" id="PF13639"/>
    </source>
</evidence>
<sequence>MDLYSSKRAVGWAAASRKGSGSGTRDTDCSRDEAAQFCNRLGCSGRLNYTKHTRSSLLNQPKPFRSSSRPSHSKEVASSLINVKKPLQESRKKLSSGTETSSTHSSSVSEESRIQVLNASAKLKSKSRGTESNKVGFTPVGRTVEMGSSNTKIRKVYGQKSGLPNQDAQITSFDSGRRRNVVKKRLTEGETGSSARGKKISGPSSDEGSSISDSRRSTNWTACSGSNVSSVRTRRSVNVDLSTRCIHQLHRNNPSPVQSTRVTPDMSQTEICWLSEETSSNGSTPNSGCTSSDTLSSMMPVASTEQSVGHFNDRHCSGRYNVDAIANVLLALERIEQDEELTYEEEFMAGDEIGRLSCAHGYHAVCINQWLQLKNWCPICKASAKPSPSA</sequence>
<dbReference type="GO" id="GO:0008270">
    <property type="term" value="F:zinc ion binding"/>
    <property type="evidence" value="ECO:0007669"/>
    <property type="project" value="UniProtKB-KW"/>
</dbReference>
<comment type="catalytic activity">
    <reaction evidence="1">
        <text>S-ubiquitinyl-[E2 ubiquitin-conjugating enzyme]-L-cysteine + [acceptor protein]-L-lysine = [E2 ubiquitin-conjugating enzyme]-L-cysteine + N(6)-ubiquitinyl-[acceptor protein]-L-lysine.</text>
        <dbReference type="EC" id="2.3.2.27"/>
    </reaction>
</comment>
<keyword evidence="3" id="KW-0808">Transferase</keyword>
<feature type="region of interest" description="Disordered" evidence="8">
    <location>
        <begin position="277"/>
        <end position="296"/>
    </location>
</feature>
<keyword evidence="6" id="KW-0833">Ubl conjugation pathway</keyword>
<feature type="region of interest" description="Disordered" evidence="8">
    <location>
        <begin position="1"/>
        <end position="29"/>
    </location>
</feature>
<evidence type="ECO:0000256" key="1">
    <source>
        <dbReference type="ARBA" id="ARBA00000900"/>
    </source>
</evidence>
<dbReference type="InterPro" id="IPR045191">
    <property type="entry name" value="MBR1/2-like"/>
</dbReference>
<evidence type="ECO:0000313" key="10">
    <source>
        <dbReference type="EMBL" id="KVH89885.1"/>
    </source>
</evidence>
<evidence type="ECO:0000256" key="2">
    <source>
        <dbReference type="ARBA" id="ARBA00012483"/>
    </source>
</evidence>
<dbReference type="GO" id="GO:0061630">
    <property type="term" value="F:ubiquitin protein ligase activity"/>
    <property type="evidence" value="ECO:0007669"/>
    <property type="project" value="UniProtKB-EC"/>
</dbReference>
<dbReference type="PANTHER" id="PTHR22937">
    <property type="entry name" value="E3 UBIQUITIN-PROTEIN LIGASE RNF165"/>
    <property type="match status" value="1"/>
</dbReference>
<organism evidence="10 11">
    <name type="scientific">Cynara cardunculus var. scolymus</name>
    <name type="common">Globe artichoke</name>
    <name type="synonym">Cynara scolymus</name>
    <dbReference type="NCBI Taxonomy" id="59895"/>
    <lineage>
        <taxon>Eukaryota</taxon>
        <taxon>Viridiplantae</taxon>
        <taxon>Streptophyta</taxon>
        <taxon>Embryophyta</taxon>
        <taxon>Tracheophyta</taxon>
        <taxon>Spermatophyta</taxon>
        <taxon>Magnoliopsida</taxon>
        <taxon>eudicotyledons</taxon>
        <taxon>Gunneridae</taxon>
        <taxon>Pentapetalae</taxon>
        <taxon>asterids</taxon>
        <taxon>campanulids</taxon>
        <taxon>Asterales</taxon>
        <taxon>Asteraceae</taxon>
        <taxon>Carduoideae</taxon>
        <taxon>Cardueae</taxon>
        <taxon>Carduinae</taxon>
        <taxon>Cynara</taxon>
    </lineage>
</organism>